<evidence type="ECO:0000313" key="8">
    <source>
        <dbReference type="Proteomes" id="UP001500253"/>
    </source>
</evidence>
<dbReference type="Gene3D" id="1.20.1740.10">
    <property type="entry name" value="Amino acid/polyamine transporter I"/>
    <property type="match status" value="1"/>
</dbReference>
<feature type="transmembrane region" description="Helical" evidence="6">
    <location>
        <begin position="329"/>
        <end position="347"/>
    </location>
</feature>
<organism evidence="7 8">
    <name type="scientific">Streptomyces cuspidosporus</name>
    <dbReference type="NCBI Taxonomy" id="66882"/>
    <lineage>
        <taxon>Bacteria</taxon>
        <taxon>Bacillati</taxon>
        <taxon>Actinomycetota</taxon>
        <taxon>Actinomycetes</taxon>
        <taxon>Kitasatosporales</taxon>
        <taxon>Streptomycetaceae</taxon>
        <taxon>Streptomyces</taxon>
    </lineage>
</organism>
<feature type="transmembrane region" description="Helical" evidence="6">
    <location>
        <begin position="49"/>
        <end position="73"/>
    </location>
</feature>
<dbReference type="PANTHER" id="PTHR42770:SF13">
    <property type="entry name" value="L-METHIONINE_BRANCHED-CHAIN AMINO ACID EXPORTER YJEH"/>
    <property type="match status" value="1"/>
</dbReference>
<keyword evidence="3 6" id="KW-0812">Transmembrane</keyword>
<name>A0ABP5UBZ1_9ACTN</name>
<feature type="transmembrane region" description="Helical" evidence="6">
    <location>
        <begin position="194"/>
        <end position="217"/>
    </location>
</feature>
<proteinExistence type="predicted"/>
<feature type="transmembrane region" description="Helical" evidence="6">
    <location>
        <begin position="229"/>
        <end position="257"/>
    </location>
</feature>
<evidence type="ECO:0000256" key="3">
    <source>
        <dbReference type="ARBA" id="ARBA00022692"/>
    </source>
</evidence>
<evidence type="ECO:0000256" key="6">
    <source>
        <dbReference type="SAM" id="Phobius"/>
    </source>
</evidence>
<dbReference type="RefSeq" id="WP_346179009.1">
    <property type="nucleotide sequence ID" value="NZ_BAAASD010000060.1"/>
</dbReference>
<evidence type="ECO:0000256" key="1">
    <source>
        <dbReference type="ARBA" id="ARBA00004651"/>
    </source>
</evidence>
<comment type="subcellular location">
    <subcellularLocation>
        <location evidence="1">Cell membrane</location>
        <topology evidence="1">Multi-pass membrane protein</topology>
    </subcellularLocation>
</comment>
<feature type="transmembrane region" description="Helical" evidence="6">
    <location>
        <begin position="277"/>
        <end position="297"/>
    </location>
</feature>
<evidence type="ECO:0000256" key="2">
    <source>
        <dbReference type="ARBA" id="ARBA00022475"/>
    </source>
</evidence>
<evidence type="ECO:0000313" key="7">
    <source>
        <dbReference type="EMBL" id="GAA2372141.1"/>
    </source>
</evidence>
<feature type="transmembrane region" description="Helical" evidence="6">
    <location>
        <begin position="24"/>
        <end position="43"/>
    </location>
</feature>
<gene>
    <name evidence="7" type="ORF">GCM10010246_78220</name>
</gene>
<dbReference type="Pfam" id="PF13520">
    <property type="entry name" value="AA_permease_2"/>
    <property type="match status" value="1"/>
</dbReference>
<dbReference type="Proteomes" id="UP001500253">
    <property type="component" value="Unassembled WGS sequence"/>
</dbReference>
<keyword evidence="4 6" id="KW-1133">Transmembrane helix</keyword>
<dbReference type="PANTHER" id="PTHR42770">
    <property type="entry name" value="AMINO ACID TRANSPORTER-RELATED"/>
    <property type="match status" value="1"/>
</dbReference>
<feature type="transmembrane region" description="Helical" evidence="6">
    <location>
        <begin position="128"/>
        <end position="149"/>
    </location>
</feature>
<keyword evidence="5 6" id="KW-0472">Membrane</keyword>
<feature type="transmembrane region" description="Helical" evidence="6">
    <location>
        <begin position="353"/>
        <end position="373"/>
    </location>
</feature>
<evidence type="ECO:0000256" key="4">
    <source>
        <dbReference type="ARBA" id="ARBA00022989"/>
    </source>
</evidence>
<keyword evidence="2" id="KW-1003">Cell membrane</keyword>
<feature type="transmembrane region" description="Helical" evidence="6">
    <location>
        <begin position="156"/>
        <end position="174"/>
    </location>
</feature>
<feature type="transmembrane region" description="Helical" evidence="6">
    <location>
        <begin position="94"/>
        <end position="116"/>
    </location>
</feature>
<accession>A0ABP5UBZ1</accession>
<comment type="caution">
    <text evidence="7">The sequence shown here is derived from an EMBL/GenBank/DDBJ whole genome shotgun (WGS) entry which is preliminary data.</text>
</comment>
<sequence>MTEPSAPRHRPAPGGRLTALQGTALYVGAVLGTGVIALPALAADTAGPASLLAWLALVVVSAPLAAVFAALGARYPDAGGVSTYARLAFGERTAAVVGWCFYLAVPPGATAAALFAGSYTEAAVGGGTVTRTVTAAALMAAVTAANAAGLRVTGRLQLALSGLLLVLLLAAVALSLPQARTEHLEPFAPHGWAAIGPAAALLVWSFAGWEAITHLAAEFRDPSRDLPRAAAGAVVIVGVLYLSVAFAVIAVLGAGAAHADAPLGELMARGMGGNARLLAAAAALLLTFGTMNAYYAGAAKLGAALGRDGALPGWLGRGGSVGEVPRRSLAAVSALAFLSLLTVTAAHTDARPLVLLATGSFVTVYAIGVAAALRLLPRRGAIRAAALVALVAVAGLLLMSGRYLLWPLGVAAAALLYQRLRGRKRARPAPEAAATPLEAAETG</sequence>
<dbReference type="InterPro" id="IPR050367">
    <property type="entry name" value="APC_superfamily"/>
</dbReference>
<feature type="transmembrane region" description="Helical" evidence="6">
    <location>
        <begin position="380"/>
        <end position="398"/>
    </location>
</feature>
<dbReference type="EMBL" id="BAAASD010000060">
    <property type="protein sequence ID" value="GAA2372141.1"/>
    <property type="molecule type" value="Genomic_DNA"/>
</dbReference>
<protein>
    <submittedName>
        <fullName evidence="7">Amino acid permease</fullName>
    </submittedName>
</protein>
<keyword evidence="8" id="KW-1185">Reference proteome</keyword>
<reference evidence="8" key="1">
    <citation type="journal article" date="2019" name="Int. J. Syst. Evol. Microbiol.">
        <title>The Global Catalogue of Microorganisms (GCM) 10K type strain sequencing project: providing services to taxonomists for standard genome sequencing and annotation.</title>
        <authorList>
            <consortium name="The Broad Institute Genomics Platform"/>
            <consortium name="The Broad Institute Genome Sequencing Center for Infectious Disease"/>
            <person name="Wu L."/>
            <person name="Ma J."/>
        </authorList>
    </citation>
    <scope>NUCLEOTIDE SEQUENCE [LARGE SCALE GENOMIC DNA]</scope>
    <source>
        <strain evidence="8">JCM 4316</strain>
    </source>
</reference>
<dbReference type="InterPro" id="IPR002293">
    <property type="entry name" value="AA/rel_permease1"/>
</dbReference>
<dbReference type="PIRSF" id="PIRSF006060">
    <property type="entry name" value="AA_transporter"/>
    <property type="match status" value="1"/>
</dbReference>
<evidence type="ECO:0000256" key="5">
    <source>
        <dbReference type="ARBA" id="ARBA00023136"/>
    </source>
</evidence>